<gene>
    <name evidence="2" type="ORF">RND81_09G042100</name>
</gene>
<dbReference type="EMBL" id="JBDFQZ010000009">
    <property type="protein sequence ID" value="KAK9689191.1"/>
    <property type="molecule type" value="Genomic_DNA"/>
</dbReference>
<keyword evidence="1" id="KW-0732">Signal</keyword>
<sequence>MKSQQLTLVVMLALVLSIGNAGVKVSSLSFPPHCVNAQGCEPQACQQLCLATTPHLMRSYCQNDASCCCLRSRPPLP</sequence>
<proteinExistence type="predicted"/>
<feature type="signal peptide" evidence="1">
    <location>
        <begin position="1"/>
        <end position="21"/>
    </location>
</feature>
<reference evidence="2" key="1">
    <citation type="submission" date="2024-03" db="EMBL/GenBank/DDBJ databases">
        <title>WGS assembly of Saponaria officinalis var. Norfolk2.</title>
        <authorList>
            <person name="Jenkins J."/>
            <person name="Shu S."/>
            <person name="Grimwood J."/>
            <person name="Barry K."/>
            <person name="Goodstein D."/>
            <person name="Schmutz J."/>
            <person name="Leebens-Mack J."/>
            <person name="Osbourn A."/>
        </authorList>
    </citation>
    <scope>NUCLEOTIDE SEQUENCE [LARGE SCALE GENOMIC DNA]</scope>
    <source>
        <strain evidence="2">JIC</strain>
    </source>
</reference>
<evidence type="ECO:0000256" key="1">
    <source>
        <dbReference type="SAM" id="SignalP"/>
    </source>
</evidence>
<feature type="chain" id="PRO_5043688027" evidence="1">
    <location>
        <begin position="22"/>
        <end position="77"/>
    </location>
</feature>
<evidence type="ECO:0000313" key="3">
    <source>
        <dbReference type="Proteomes" id="UP001443914"/>
    </source>
</evidence>
<organism evidence="2 3">
    <name type="scientific">Saponaria officinalis</name>
    <name type="common">Common soapwort</name>
    <name type="synonym">Lychnis saponaria</name>
    <dbReference type="NCBI Taxonomy" id="3572"/>
    <lineage>
        <taxon>Eukaryota</taxon>
        <taxon>Viridiplantae</taxon>
        <taxon>Streptophyta</taxon>
        <taxon>Embryophyta</taxon>
        <taxon>Tracheophyta</taxon>
        <taxon>Spermatophyta</taxon>
        <taxon>Magnoliopsida</taxon>
        <taxon>eudicotyledons</taxon>
        <taxon>Gunneridae</taxon>
        <taxon>Pentapetalae</taxon>
        <taxon>Caryophyllales</taxon>
        <taxon>Caryophyllaceae</taxon>
        <taxon>Caryophylleae</taxon>
        <taxon>Saponaria</taxon>
    </lineage>
</organism>
<evidence type="ECO:0000313" key="2">
    <source>
        <dbReference type="EMBL" id="KAK9689191.1"/>
    </source>
</evidence>
<name>A0AAW1IIG9_SAPOF</name>
<dbReference type="Proteomes" id="UP001443914">
    <property type="component" value="Unassembled WGS sequence"/>
</dbReference>
<protein>
    <submittedName>
        <fullName evidence="2">Uncharacterized protein</fullName>
    </submittedName>
</protein>
<comment type="caution">
    <text evidence="2">The sequence shown here is derived from an EMBL/GenBank/DDBJ whole genome shotgun (WGS) entry which is preliminary data.</text>
</comment>
<keyword evidence="3" id="KW-1185">Reference proteome</keyword>
<accession>A0AAW1IIG9</accession>
<dbReference type="AlphaFoldDB" id="A0AAW1IIG9"/>